<sequence length="26" mass="2881">MELKVPKGDNAGYVDPISYFPGQLEL</sequence>
<reference evidence="1" key="1">
    <citation type="journal article" date="2023" name="J. Vet. Diagn. Invest.">
        <title>Oxytetracycline-resistant Paenibacillus larvae identified in commercial beekeeping operations in Saskatchewan using pooled honey sampling.</title>
        <authorList>
            <person name="Obshta O."/>
            <person name="Zabrodski M.W."/>
            <person name="Soomro T."/>
            <person name="Wilson G."/>
            <person name="Masood F."/>
            <person name="Thebeau J."/>
            <person name="Silva M.C.B."/>
            <person name="Biganski S."/>
            <person name="Kozii I.V."/>
            <person name="Koziy R.V."/>
            <person name="Raza M.F."/>
            <person name="Jose M.S."/>
            <person name="Simko E."/>
            <person name="Wood S.C."/>
        </authorList>
    </citation>
    <scope>NUCLEOTIDE SEQUENCE</scope>
    <source>
        <strain evidence="1">PL001</strain>
    </source>
</reference>
<evidence type="ECO:0000313" key="2">
    <source>
        <dbReference type="Proteomes" id="UP001259239"/>
    </source>
</evidence>
<gene>
    <name evidence="1" type="ORF">P7H09_11370</name>
</gene>
<organism evidence="1 2">
    <name type="scientific">Paenibacillus larvae</name>
    <dbReference type="NCBI Taxonomy" id="1464"/>
    <lineage>
        <taxon>Bacteria</taxon>
        <taxon>Bacillati</taxon>
        <taxon>Bacillota</taxon>
        <taxon>Bacilli</taxon>
        <taxon>Bacillales</taxon>
        <taxon>Paenibacillaceae</taxon>
        <taxon>Paenibacillus</taxon>
    </lineage>
</organism>
<name>A0AAP5N3E3_9BACL</name>
<protein>
    <submittedName>
        <fullName evidence="1">ADP-ribosyltransferase</fullName>
    </submittedName>
</protein>
<dbReference type="Gene3D" id="3.90.176.10">
    <property type="entry name" value="Toxin ADP-ribosyltransferase, Chain A, domain 1"/>
    <property type="match status" value="1"/>
</dbReference>
<evidence type="ECO:0000313" key="1">
    <source>
        <dbReference type="EMBL" id="MDT2251865.1"/>
    </source>
</evidence>
<comment type="caution">
    <text evidence="1">The sequence shown here is derived from an EMBL/GenBank/DDBJ whole genome shotgun (WGS) entry which is preliminary data.</text>
</comment>
<reference evidence="1" key="2">
    <citation type="submission" date="2023-03" db="EMBL/GenBank/DDBJ databases">
        <authorList>
            <person name="Obshta O."/>
            <person name="Zabrodski M.W."/>
            <person name="Soomro T."/>
            <person name="Wilson G."/>
            <person name="Masood F."/>
            <person name="Thebeau J."/>
            <person name="Bezerra Da Silva M.C."/>
            <person name="Raza F."/>
            <person name="Biganski S."/>
            <person name="Jose M."/>
            <person name="Camilli M."/>
            <person name="Kozii I.V."/>
            <person name="Kozii R.V."/>
            <person name="Simko E."/>
            <person name="Wood S.C."/>
        </authorList>
    </citation>
    <scope>NUCLEOTIDE SEQUENCE</scope>
    <source>
        <strain evidence="1">PL001</strain>
    </source>
</reference>
<dbReference type="SUPFAM" id="SSF56399">
    <property type="entry name" value="ADP-ribosylation"/>
    <property type="match status" value="1"/>
</dbReference>
<dbReference type="Proteomes" id="UP001259239">
    <property type="component" value="Unassembled WGS sequence"/>
</dbReference>
<proteinExistence type="predicted"/>
<dbReference type="EMBL" id="JARQGV010000004">
    <property type="protein sequence ID" value="MDT2251865.1"/>
    <property type="molecule type" value="Genomic_DNA"/>
</dbReference>
<dbReference type="AlphaFoldDB" id="A0AAP5N3E3"/>
<dbReference type="RefSeq" id="WP_250645405.1">
    <property type="nucleotide sequence ID" value="NZ_CBCRXL010000101.1"/>
</dbReference>
<accession>A0AAP5N3E3</accession>